<keyword evidence="1" id="KW-0812">Transmembrane</keyword>
<sequence length="85" mass="9656">MVKGMRYVHSFGEVAPTLLISHRKSSSYPKLETIFEEVCLNNDNKYNSHKNLEAVVVPKRVVVLLPVILALAFYFLVNKYVDATS</sequence>
<dbReference type="PANTHER" id="PTHR36063">
    <property type="entry name" value="ARABIDOPSIS THALIANA GENOMIC DNA, CHROMOSOME 5, P1 CLONE:MOK16"/>
    <property type="match status" value="1"/>
</dbReference>
<name>A0A2C9U5Q2_MANES</name>
<proteinExistence type="predicted"/>
<evidence type="ECO:0000313" key="2">
    <source>
        <dbReference type="EMBL" id="OAY25185.1"/>
    </source>
</evidence>
<feature type="transmembrane region" description="Helical" evidence="1">
    <location>
        <begin position="61"/>
        <end position="77"/>
    </location>
</feature>
<dbReference type="EMBL" id="CM004403">
    <property type="protein sequence ID" value="OAY25185.1"/>
    <property type="molecule type" value="Genomic_DNA"/>
</dbReference>
<keyword evidence="1" id="KW-0472">Membrane</keyword>
<organism evidence="2">
    <name type="scientific">Manihot esculenta</name>
    <name type="common">Cassava</name>
    <name type="synonym">Jatropha manihot</name>
    <dbReference type="NCBI Taxonomy" id="3983"/>
    <lineage>
        <taxon>Eukaryota</taxon>
        <taxon>Viridiplantae</taxon>
        <taxon>Streptophyta</taxon>
        <taxon>Embryophyta</taxon>
        <taxon>Tracheophyta</taxon>
        <taxon>Spermatophyta</taxon>
        <taxon>Magnoliopsida</taxon>
        <taxon>eudicotyledons</taxon>
        <taxon>Gunneridae</taxon>
        <taxon>Pentapetalae</taxon>
        <taxon>rosids</taxon>
        <taxon>fabids</taxon>
        <taxon>Malpighiales</taxon>
        <taxon>Euphorbiaceae</taxon>
        <taxon>Crotonoideae</taxon>
        <taxon>Manihoteae</taxon>
        <taxon>Manihot</taxon>
    </lineage>
</organism>
<reference evidence="2" key="1">
    <citation type="submission" date="2016-02" db="EMBL/GenBank/DDBJ databases">
        <title>WGS assembly of Manihot esculenta.</title>
        <authorList>
            <person name="Bredeson J.V."/>
            <person name="Prochnik S.E."/>
            <person name="Lyons J.B."/>
            <person name="Schmutz J."/>
            <person name="Grimwood J."/>
            <person name="Vrebalov J."/>
            <person name="Bart R.S."/>
            <person name="Amuge T."/>
            <person name="Ferguson M.E."/>
            <person name="Green R."/>
            <person name="Putnam N."/>
            <person name="Stites J."/>
            <person name="Rounsley S."/>
            <person name="Rokhsar D.S."/>
        </authorList>
    </citation>
    <scope>NUCLEOTIDE SEQUENCE [LARGE SCALE GENOMIC DNA]</scope>
    <source>
        <tissue evidence="2">Leaf</tissue>
    </source>
</reference>
<protein>
    <submittedName>
        <fullName evidence="2">Uncharacterized protein</fullName>
    </submittedName>
</protein>
<evidence type="ECO:0000256" key="1">
    <source>
        <dbReference type="SAM" id="Phobius"/>
    </source>
</evidence>
<dbReference type="PANTHER" id="PTHR36063:SF3">
    <property type="entry name" value="PROTEIN, PUTATIVE-RELATED"/>
    <property type="match status" value="1"/>
</dbReference>
<dbReference type="AlphaFoldDB" id="A0A2C9U5Q2"/>
<keyword evidence="1" id="KW-1133">Transmembrane helix</keyword>
<gene>
    <name evidence="2" type="ORF">MANES_17G073600</name>
</gene>
<dbReference type="OMA" id="FLMHGRY"/>
<accession>A0A2C9U5Q2</accession>